<accession>A0A1A6AMW8</accession>
<evidence type="ECO:0000313" key="2">
    <source>
        <dbReference type="Proteomes" id="UP000093954"/>
    </source>
</evidence>
<dbReference type="AlphaFoldDB" id="A0A1A6AMW8"/>
<dbReference type="PATRIC" id="fig|1353534.3.peg.3058"/>
<evidence type="ECO:0000313" key="1">
    <source>
        <dbReference type="EMBL" id="OBR91405.1"/>
    </source>
</evidence>
<dbReference type="Proteomes" id="UP000093954">
    <property type="component" value="Unassembled WGS sequence"/>
</dbReference>
<comment type="caution">
    <text evidence="1">The sequence shown here is derived from an EMBL/GenBank/DDBJ whole genome shotgun (WGS) entry which is preliminary data.</text>
</comment>
<protein>
    <recommendedName>
        <fullName evidence="3">DUF1284 domain-containing protein</fullName>
    </recommendedName>
</protein>
<organism evidence="1 2">
    <name type="scientific">Clostridium ragsdalei P11</name>
    <dbReference type="NCBI Taxonomy" id="1353534"/>
    <lineage>
        <taxon>Bacteria</taxon>
        <taxon>Bacillati</taxon>
        <taxon>Bacillota</taxon>
        <taxon>Clostridia</taxon>
        <taxon>Eubacteriales</taxon>
        <taxon>Clostridiaceae</taxon>
        <taxon>Clostridium</taxon>
    </lineage>
</organism>
<reference evidence="1 2" key="1">
    <citation type="journal article" date="2012" name="Front. Microbiol.">
        <title>Draft Genome Sequence of the Virulent Strain 01-B526 of the Fish Pathogen Aeromonas salmonicida.</title>
        <authorList>
            <person name="Charette S.J."/>
            <person name="Brochu F."/>
            <person name="Boyle B."/>
            <person name="Filion G."/>
            <person name="Tanaka K.H."/>
            <person name="Derome N."/>
        </authorList>
    </citation>
    <scope>NUCLEOTIDE SEQUENCE [LARGE SCALE GENOMIC DNA]</scope>
    <source>
        <strain evidence="1 2">P11</strain>
    </source>
</reference>
<dbReference type="RefSeq" id="WP_065079136.1">
    <property type="nucleotide sequence ID" value="NZ_LROS01000039.1"/>
</dbReference>
<evidence type="ECO:0008006" key="3">
    <source>
        <dbReference type="Google" id="ProtNLM"/>
    </source>
</evidence>
<dbReference type="EMBL" id="LROS01000039">
    <property type="protein sequence ID" value="OBR91405.1"/>
    <property type="molecule type" value="Genomic_DNA"/>
</dbReference>
<dbReference type="Pfam" id="PF06935">
    <property type="entry name" value="DUF1284"/>
    <property type="match status" value="1"/>
</dbReference>
<sequence length="133" mass="15665">MLTLRAHHLLCIQGYKGHGYSKDFTKNMDKIVYALKNDPSIQVKIITKTDIICSCCPHNIGGKSCEHRYKVDYLDKKVLDLFQIEKNKVYYYKDLLNIIHKKITYESFKNICSICQWFHYGYCKKGLTQPSQF</sequence>
<dbReference type="InterPro" id="IPR009702">
    <property type="entry name" value="DUF1284"/>
</dbReference>
<gene>
    <name evidence="1" type="ORF">CLRAG_30090</name>
</gene>
<name>A0A1A6AMW8_9CLOT</name>
<proteinExistence type="predicted"/>
<keyword evidence="2" id="KW-1185">Reference proteome</keyword>